<evidence type="ECO:0000313" key="2">
    <source>
        <dbReference type="EMBL" id="KAG6295816.1"/>
    </source>
</evidence>
<organism evidence="2 3">
    <name type="scientific">Claviceps aff. purpurea</name>
    <dbReference type="NCBI Taxonomy" id="1967640"/>
    <lineage>
        <taxon>Eukaryota</taxon>
        <taxon>Fungi</taxon>
        <taxon>Dikarya</taxon>
        <taxon>Ascomycota</taxon>
        <taxon>Pezizomycotina</taxon>
        <taxon>Sordariomycetes</taxon>
        <taxon>Hypocreomycetidae</taxon>
        <taxon>Hypocreales</taxon>
        <taxon>Clavicipitaceae</taxon>
        <taxon>Claviceps</taxon>
    </lineage>
</organism>
<feature type="chain" id="PRO_5040248855" evidence="1">
    <location>
        <begin position="19"/>
        <end position="98"/>
    </location>
</feature>
<feature type="signal peptide" evidence="1">
    <location>
        <begin position="1"/>
        <end position="18"/>
    </location>
</feature>
<sequence length="98" mass="10551">MQLISVLLMAVSASVASAAAMPAPWGYQEYTGHERFCDHGTHGNHGCEDNGKHTYCCQYQEELPAFSVMRQTTALSATRDGDSNCVSGNGQIGMIYCA</sequence>
<keyword evidence="1" id="KW-0732">Signal</keyword>
<accession>A0A9P7QJ33</accession>
<dbReference type="Proteomes" id="UP000707071">
    <property type="component" value="Unassembled WGS sequence"/>
</dbReference>
<evidence type="ECO:0000256" key="1">
    <source>
        <dbReference type="SAM" id="SignalP"/>
    </source>
</evidence>
<reference evidence="2 3" key="1">
    <citation type="journal article" date="2020" name="bioRxiv">
        <title>Whole genome comparisons of ergot fungi reveals the divergence and evolution of species within the genus Claviceps are the result of varying mechanisms driving genome evolution and host range expansion.</title>
        <authorList>
            <person name="Wyka S.A."/>
            <person name="Mondo S.J."/>
            <person name="Liu M."/>
            <person name="Dettman J."/>
            <person name="Nalam V."/>
            <person name="Broders K.D."/>
        </authorList>
    </citation>
    <scope>NUCLEOTIDE SEQUENCE [LARGE SCALE GENOMIC DNA]</scope>
    <source>
        <strain evidence="2 3">Clav52</strain>
    </source>
</reference>
<evidence type="ECO:0000313" key="3">
    <source>
        <dbReference type="Proteomes" id="UP000707071"/>
    </source>
</evidence>
<comment type="caution">
    <text evidence="2">The sequence shown here is derived from an EMBL/GenBank/DDBJ whole genome shotgun (WGS) entry which is preliminary data.</text>
</comment>
<dbReference type="AlphaFoldDB" id="A0A9P7QJ33"/>
<dbReference type="EMBL" id="SRRH01000184">
    <property type="protein sequence ID" value="KAG6295816.1"/>
    <property type="molecule type" value="Genomic_DNA"/>
</dbReference>
<proteinExistence type="predicted"/>
<gene>
    <name evidence="2" type="ORF">E4U09_002022</name>
</gene>
<name>A0A9P7QJ33_9HYPO</name>
<protein>
    <submittedName>
        <fullName evidence="2">Uncharacterized protein</fullName>
    </submittedName>
</protein>
<keyword evidence="3" id="KW-1185">Reference proteome</keyword>